<gene>
    <name evidence="2" type="ORF">GCM10008986_14510</name>
</gene>
<feature type="transmembrane region" description="Helical" evidence="1">
    <location>
        <begin position="12"/>
        <end position="39"/>
    </location>
</feature>
<organism evidence="2 3">
    <name type="scientific">Salinibacillus aidingensis</name>
    <dbReference type="NCBI Taxonomy" id="237684"/>
    <lineage>
        <taxon>Bacteria</taxon>
        <taxon>Bacillati</taxon>
        <taxon>Bacillota</taxon>
        <taxon>Bacilli</taxon>
        <taxon>Bacillales</taxon>
        <taxon>Bacillaceae</taxon>
        <taxon>Salinibacillus</taxon>
    </lineage>
</organism>
<keyword evidence="1" id="KW-0472">Membrane</keyword>
<sequence>MLERLRRLGWKKLVLAAIAGTISLFALAFTLIFGLLLLMNQFDDRYFKSEEYKQEMQSSEMGAEWKEAGSLSQM</sequence>
<protein>
    <submittedName>
        <fullName evidence="2">Uncharacterized protein</fullName>
    </submittedName>
</protein>
<dbReference type="EMBL" id="BAAADO010000003">
    <property type="protein sequence ID" value="GAA0489729.1"/>
    <property type="molecule type" value="Genomic_DNA"/>
</dbReference>
<proteinExistence type="predicted"/>
<evidence type="ECO:0000313" key="3">
    <source>
        <dbReference type="Proteomes" id="UP001500880"/>
    </source>
</evidence>
<keyword evidence="1" id="KW-0812">Transmembrane</keyword>
<name>A0ABP3KYZ2_9BACI</name>
<keyword evidence="3" id="KW-1185">Reference proteome</keyword>
<keyword evidence="1" id="KW-1133">Transmembrane helix</keyword>
<comment type="caution">
    <text evidence="2">The sequence shown here is derived from an EMBL/GenBank/DDBJ whole genome shotgun (WGS) entry which is preliminary data.</text>
</comment>
<dbReference type="Proteomes" id="UP001500880">
    <property type="component" value="Unassembled WGS sequence"/>
</dbReference>
<evidence type="ECO:0000256" key="1">
    <source>
        <dbReference type="SAM" id="Phobius"/>
    </source>
</evidence>
<evidence type="ECO:0000313" key="2">
    <source>
        <dbReference type="EMBL" id="GAA0489729.1"/>
    </source>
</evidence>
<accession>A0ABP3KYZ2</accession>
<reference evidence="3" key="1">
    <citation type="journal article" date="2019" name="Int. J. Syst. Evol. Microbiol.">
        <title>The Global Catalogue of Microorganisms (GCM) 10K type strain sequencing project: providing services to taxonomists for standard genome sequencing and annotation.</title>
        <authorList>
            <consortium name="The Broad Institute Genomics Platform"/>
            <consortium name="The Broad Institute Genome Sequencing Center for Infectious Disease"/>
            <person name="Wu L."/>
            <person name="Ma J."/>
        </authorList>
    </citation>
    <scope>NUCLEOTIDE SEQUENCE [LARGE SCALE GENOMIC DNA]</scope>
    <source>
        <strain evidence="3">JCM 12389</strain>
    </source>
</reference>
<dbReference type="RefSeq" id="WP_343839271.1">
    <property type="nucleotide sequence ID" value="NZ_BAAADO010000003.1"/>
</dbReference>